<evidence type="ECO:0000256" key="1">
    <source>
        <dbReference type="SAM" id="MobiDB-lite"/>
    </source>
</evidence>
<gene>
    <name evidence="3" type="primary">Aste57867_17305</name>
    <name evidence="2" type="ORF">As57867_017246</name>
    <name evidence="3" type="ORF">ASTE57867_17305</name>
</gene>
<feature type="compositionally biased region" description="Low complexity" evidence="1">
    <location>
        <begin position="11"/>
        <end position="28"/>
    </location>
</feature>
<evidence type="ECO:0000313" key="4">
    <source>
        <dbReference type="Proteomes" id="UP000332933"/>
    </source>
</evidence>
<evidence type="ECO:0000313" key="2">
    <source>
        <dbReference type="EMBL" id="KAF0691479.1"/>
    </source>
</evidence>
<dbReference type="Proteomes" id="UP000332933">
    <property type="component" value="Unassembled WGS sequence"/>
</dbReference>
<reference evidence="3 4" key="1">
    <citation type="submission" date="2019-03" db="EMBL/GenBank/DDBJ databases">
        <authorList>
            <person name="Gaulin E."/>
            <person name="Dumas B."/>
        </authorList>
    </citation>
    <scope>NUCLEOTIDE SEQUENCE [LARGE SCALE GENOMIC DNA]</scope>
    <source>
        <strain evidence="3">CBS 568.67</strain>
    </source>
</reference>
<organism evidence="3 4">
    <name type="scientific">Aphanomyces stellatus</name>
    <dbReference type="NCBI Taxonomy" id="120398"/>
    <lineage>
        <taxon>Eukaryota</taxon>
        <taxon>Sar</taxon>
        <taxon>Stramenopiles</taxon>
        <taxon>Oomycota</taxon>
        <taxon>Saprolegniomycetes</taxon>
        <taxon>Saprolegniales</taxon>
        <taxon>Verrucalvaceae</taxon>
        <taxon>Aphanomyces</taxon>
    </lineage>
</organism>
<protein>
    <submittedName>
        <fullName evidence="3">Aste57867_17305 protein</fullName>
    </submittedName>
</protein>
<proteinExistence type="predicted"/>
<sequence length="287" mass="30402">MVSTRQQAIKPATNPVTTATPPLTVQPLSTPTTGAGEMVASPMEAQIVDLTAPPAVQAAVADRAANRPVVDAAAADGNTRIESAQDPPLGLPVRSAPVVDVGSAPPPPNHVVAAAELSTTLPPAIQPTDPWASFTNKLLSEAKEPRVKDVGTHLPSMDELQPLLQKHAEGTLAFHDTMPVQKHCQREIVGWLHMDTGNHTKAINEDAAMASLLRDNQSIVNSETLVDVVKCEKDPQNRMLRWGIASDKALRQLQGATLKLRIPASGKGKGTTLVSFQLGLPHALDAF</sequence>
<evidence type="ECO:0000313" key="3">
    <source>
        <dbReference type="EMBL" id="VFT94061.1"/>
    </source>
</evidence>
<name>A0A485L7M6_9STRA</name>
<accession>A0A485L7M6</accession>
<feature type="region of interest" description="Disordered" evidence="1">
    <location>
        <begin position="1"/>
        <end position="35"/>
    </location>
</feature>
<reference evidence="2" key="2">
    <citation type="submission" date="2019-06" db="EMBL/GenBank/DDBJ databases">
        <title>Genomics analysis of Aphanomyces spp. identifies a new class of oomycete effector associated with host adaptation.</title>
        <authorList>
            <person name="Gaulin E."/>
        </authorList>
    </citation>
    <scope>NUCLEOTIDE SEQUENCE</scope>
    <source>
        <strain evidence="2">CBS 578.67</strain>
    </source>
</reference>
<dbReference type="AlphaFoldDB" id="A0A485L7M6"/>
<keyword evidence="4" id="KW-1185">Reference proteome</keyword>
<dbReference type="EMBL" id="VJMH01006088">
    <property type="protein sequence ID" value="KAF0691479.1"/>
    <property type="molecule type" value="Genomic_DNA"/>
</dbReference>
<dbReference type="EMBL" id="CAADRA010006109">
    <property type="protein sequence ID" value="VFT94061.1"/>
    <property type="molecule type" value="Genomic_DNA"/>
</dbReference>